<dbReference type="GO" id="GO:0017004">
    <property type="term" value="P:cytochrome complex assembly"/>
    <property type="evidence" value="ECO:0007669"/>
    <property type="project" value="InterPro"/>
</dbReference>
<evidence type="ECO:0000313" key="7">
    <source>
        <dbReference type="EMBL" id="SDZ05004.1"/>
    </source>
</evidence>
<feature type="domain" description="Cytochrome c assembly protein" evidence="6">
    <location>
        <begin position="65"/>
        <end position="265"/>
    </location>
</feature>
<dbReference type="Pfam" id="PF01578">
    <property type="entry name" value="Cytochrom_C_asm"/>
    <property type="match status" value="1"/>
</dbReference>
<dbReference type="EMBL" id="FNPI01000005">
    <property type="protein sequence ID" value="SDZ05004.1"/>
    <property type="molecule type" value="Genomic_DNA"/>
</dbReference>
<accession>A0A1H3PUP6</accession>
<dbReference type="GO" id="GO:0020037">
    <property type="term" value="F:heme binding"/>
    <property type="evidence" value="ECO:0007669"/>
    <property type="project" value="InterPro"/>
</dbReference>
<feature type="transmembrane region" description="Helical" evidence="5">
    <location>
        <begin position="6"/>
        <end position="23"/>
    </location>
</feature>
<evidence type="ECO:0000256" key="5">
    <source>
        <dbReference type="SAM" id="Phobius"/>
    </source>
</evidence>
<dbReference type="InterPro" id="IPR002541">
    <property type="entry name" value="Cyt_c_assembly"/>
</dbReference>
<feature type="transmembrane region" description="Helical" evidence="5">
    <location>
        <begin position="65"/>
        <end position="85"/>
    </location>
</feature>
<keyword evidence="3 5" id="KW-1133">Transmembrane helix</keyword>
<dbReference type="PANTHER" id="PTHR30071:SF15">
    <property type="entry name" value="PROTEIN HEMX"/>
    <property type="match status" value="1"/>
</dbReference>
<dbReference type="GO" id="GO:0005886">
    <property type="term" value="C:plasma membrane"/>
    <property type="evidence" value="ECO:0007669"/>
    <property type="project" value="TreeGrafter"/>
</dbReference>
<dbReference type="OrthoDB" id="2417400at2"/>
<dbReference type="STRING" id="1503961.SAMN05421736_105226"/>
<feature type="transmembrane region" description="Helical" evidence="5">
    <location>
        <begin position="181"/>
        <end position="206"/>
    </location>
</feature>
<proteinExistence type="predicted"/>
<dbReference type="AlphaFoldDB" id="A0A1H3PUP6"/>
<keyword evidence="8" id="KW-1185">Reference proteome</keyword>
<dbReference type="InterPro" id="IPR045062">
    <property type="entry name" value="Cyt_c_biogenesis_CcsA/CcmC"/>
</dbReference>
<reference evidence="8" key="1">
    <citation type="submission" date="2016-10" db="EMBL/GenBank/DDBJ databases">
        <authorList>
            <person name="Varghese N."/>
            <person name="Submissions S."/>
        </authorList>
    </citation>
    <scope>NUCLEOTIDE SEQUENCE [LARGE SCALE GENOMIC DNA]</scope>
    <source>
        <strain evidence="8">SP</strain>
    </source>
</reference>
<dbReference type="PANTHER" id="PTHR30071">
    <property type="entry name" value="HEME EXPORTER PROTEIN C"/>
    <property type="match status" value="1"/>
</dbReference>
<feature type="transmembrane region" description="Helical" evidence="5">
    <location>
        <begin position="218"/>
        <end position="236"/>
    </location>
</feature>
<protein>
    <submittedName>
        <fullName evidence="7">HemX protein</fullName>
    </submittedName>
</protein>
<evidence type="ECO:0000313" key="8">
    <source>
        <dbReference type="Proteomes" id="UP000198935"/>
    </source>
</evidence>
<keyword evidence="4 5" id="KW-0472">Membrane</keyword>
<evidence type="ECO:0000256" key="4">
    <source>
        <dbReference type="ARBA" id="ARBA00023136"/>
    </source>
</evidence>
<dbReference type="Proteomes" id="UP000198935">
    <property type="component" value="Unassembled WGS sequence"/>
</dbReference>
<sequence>MFIHVLYILIIVFYSLCVLGYFIDFIQNNQKVNRISFWLLSIVWMLQGMYVVIRTVEYNRLPLMTIFEGMFVYAWILVTFSLVISRLYRMDFLILLVNIVGFVILTISVFAPAREVSPQLAELFIFELLIIHVSLILLSYGTFTLSFACSLLYFIQHQLLKRKKWGQWIKRIGNLSKLERLSYVFTLIGFPFMLLGIILGVVWAWIKFSMIPWYDVKVVSSFLVLLSYGLYLFQWTMRKRRGYGLALFNIAAFLVLLINYFLSSNFSGFHLW</sequence>
<organism evidence="7 8">
    <name type="scientific">Evansella caseinilytica</name>
    <dbReference type="NCBI Taxonomy" id="1503961"/>
    <lineage>
        <taxon>Bacteria</taxon>
        <taxon>Bacillati</taxon>
        <taxon>Bacillota</taxon>
        <taxon>Bacilli</taxon>
        <taxon>Bacillales</taxon>
        <taxon>Bacillaceae</taxon>
        <taxon>Evansella</taxon>
    </lineage>
</organism>
<feature type="transmembrane region" description="Helical" evidence="5">
    <location>
        <begin position="92"/>
        <end position="111"/>
    </location>
</feature>
<evidence type="ECO:0000259" key="6">
    <source>
        <dbReference type="Pfam" id="PF01578"/>
    </source>
</evidence>
<feature type="transmembrane region" description="Helical" evidence="5">
    <location>
        <begin position="35"/>
        <end position="53"/>
    </location>
</feature>
<feature type="transmembrane region" description="Helical" evidence="5">
    <location>
        <begin position="243"/>
        <end position="262"/>
    </location>
</feature>
<evidence type="ECO:0000256" key="1">
    <source>
        <dbReference type="ARBA" id="ARBA00004141"/>
    </source>
</evidence>
<comment type="subcellular location">
    <subcellularLocation>
        <location evidence="1">Membrane</location>
        <topology evidence="1">Multi-pass membrane protein</topology>
    </subcellularLocation>
</comment>
<name>A0A1H3PUP6_9BACI</name>
<evidence type="ECO:0000256" key="2">
    <source>
        <dbReference type="ARBA" id="ARBA00022692"/>
    </source>
</evidence>
<feature type="transmembrane region" description="Helical" evidence="5">
    <location>
        <begin position="123"/>
        <end position="155"/>
    </location>
</feature>
<gene>
    <name evidence="7" type="ORF">SAMN05421736_105226</name>
</gene>
<evidence type="ECO:0000256" key="3">
    <source>
        <dbReference type="ARBA" id="ARBA00022989"/>
    </source>
</evidence>
<keyword evidence="2 5" id="KW-0812">Transmembrane</keyword>